<dbReference type="WBParaSite" id="jg25539">
    <property type="protein sequence ID" value="jg25539"/>
    <property type="gene ID" value="jg25539"/>
</dbReference>
<protein>
    <submittedName>
        <fullName evidence="2">Uncharacterized protein</fullName>
    </submittedName>
</protein>
<sequence>MHFQKSEDSPVSPTGIIFELPEETVQAEKSRWAKLKTYMPTVSFNCFVTAGIKLKWGGYALENKIGFDENNYKFITNIQRKTESFWTTVNLSPTGDYSVQMQVHTAQGPGYFIYNLKPNEVNDTFVKLYNDAKAVRGTYSEKLFQKAGIVKEKLGAGGVILLSKFTSLLKKTG</sequence>
<proteinExistence type="predicted"/>
<evidence type="ECO:0000313" key="2">
    <source>
        <dbReference type="WBParaSite" id="jg25539"/>
    </source>
</evidence>
<organism evidence="1 2">
    <name type="scientific">Ditylenchus dipsaci</name>
    <dbReference type="NCBI Taxonomy" id="166011"/>
    <lineage>
        <taxon>Eukaryota</taxon>
        <taxon>Metazoa</taxon>
        <taxon>Ecdysozoa</taxon>
        <taxon>Nematoda</taxon>
        <taxon>Chromadorea</taxon>
        <taxon>Rhabditida</taxon>
        <taxon>Tylenchina</taxon>
        <taxon>Tylenchomorpha</taxon>
        <taxon>Sphaerularioidea</taxon>
        <taxon>Anguinidae</taxon>
        <taxon>Anguininae</taxon>
        <taxon>Ditylenchus</taxon>
    </lineage>
</organism>
<reference evidence="2" key="1">
    <citation type="submission" date="2022-11" db="UniProtKB">
        <authorList>
            <consortium name="WormBaseParasite"/>
        </authorList>
    </citation>
    <scope>IDENTIFICATION</scope>
</reference>
<name>A0A915E0Z7_9BILA</name>
<dbReference type="AlphaFoldDB" id="A0A915E0Z7"/>
<keyword evidence="1" id="KW-1185">Reference proteome</keyword>
<dbReference type="Proteomes" id="UP000887574">
    <property type="component" value="Unplaced"/>
</dbReference>
<accession>A0A915E0Z7</accession>
<evidence type="ECO:0000313" key="1">
    <source>
        <dbReference type="Proteomes" id="UP000887574"/>
    </source>
</evidence>